<reference evidence="5 6" key="1">
    <citation type="journal article" date="2019" name="Appl. Microbiol. Biotechnol.">
        <title>Uncovering carbohydrate metabolism through a genotype-phenotype association study of 56 lactic acid bacteria genomes.</title>
        <authorList>
            <person name="Buron-Moles G."/>
            <person name="Chailyan A."/>
            <person name="Dolejs I."/>
            <person name="Forster J."/>
            <person name="Miks M.H."/>
        </authorList>
    </citation>
    <scope>NUCLEOTIDE SEQUENCE [LARGE SCALE GENOMIC DNA]</scope>
    <source>
        <strain evidence="5 6">ATCC 29644</strain>
    </source>
</reference>
<keyword evidence="6" id="KW-1185">Reference proteome</keyword>
<evidence type="ECO:0000256" key="2">
    <source>
        <dbReference type="SAM" id="MobiDB-lite"/>
    </source>
</evidence>
<evidence type="ECO:0000256" key="1">
    <source>
        <dbReference type="SAM" id="Coils"/>
    </source>
</evidence>
<accession>A0A4R5NEM2</accession>
<proteinExistence type="predicted"/>
<feature type="chain" id="PRO_5039362879" description="S-layer protein C-terminal domain-containing protein" evidence="3">
    <location>
        <begin position="25"/>
        <end position="614"/>
    </location>
</feature>
<feature type="signal peptide" evidence="3">
    <location>
        <begin position="1"/>
        <end position="24"/>
    </location>
</feature>
<dbReference type="STRING" id="1612.ABB44_06700"/>
<keyword evidence="3" id="KW-0732">Signal</keyword>
<evidence type="ECO:0000313" key="5">
    <source>
        <dbReference type="EMBL" id="TDG71704.1"/>
    </source>
</evidence>
<evidence type="ECO:0000259" key="4">
    <source>
        <dbReference type="Pfam" id="PF03217"/>
    </source>
</evidence>
<feature type="compositionally biased region" description="Low complexity" evidence="2">
    <location>
        <begin position="450"/>
        <end position="470"/>
    </location>
</feature>
<evidence type="ECO:0000313" key="6">
    <source>
        <dbReference type="Proteomes" id="UP000295257"/>
    </source>
</evidence>
<feature type="region of interest" description="Disordered" evidence="2">
    <location>
        <begin position="450"/>
        <end position="490"/>
    </location>
</feature>
<feature type="domain" description="S-layer protein C-terminal" evidence="4">
    <location>
        <begin position="562"/>
        <end position="611"/>
    </location>
</feature>
<dbReference type="Proteomes" id="UP000295257">
    <property type="component" value="Unassembled WGS sequence"/>
</dbReference>
<comment type="caution">
    <text evidence="5">The sequence shown here is derived from an EMBL/GenBank/DDBJ whole genome shotgun (WGS) entry which is preliminary data.</text>
</comment>
<dbReference type="InterPro" id="IPR024968">
    <property type="entry name" value="SlpA_C_lactobacillus"/>
</dbReference>
<dbReference type="EMBL" id="PUFN01000019">
    <property type="protein sequence ID" value="TDG71704.1"/>
    <property type="molecule type" value="Genomic_DNA"/>
</dbReference>
<gene>
    <name evidence="5" type="ORF">C5L30_002284</name>
</gene>
<keyword evidence="1" id="KW-0175">Coiled coil</keyword>
<feature type="coiled-coil region" evidence="1">
    <location>
        <begin position="191"/>
        <end position="218"/>
    </location>
</feature>
<organism evidence="5 6">
    <name type="scientific">Companilactobacillus farciminis</name>
    <dbReference type="NCBI Taxonomy" id="1612"/>
    <lineage>
        <taxon>Bacteria</taxon>
        <taxon>Bacillati</taxon>
        <taxon>Bacillota</taxon>
        <taxon>Bacilli</taxon>
        <taxon>Lactobacillales</taxon>
        <taxon>Lactobacillaceae</taxon>
        <taxon>Companilactobacillus</taxon>
    </lineage>
</organism>
<evidence type="ECO:0000256" key="3">
    <source>
        <dbReference type="SAM" id="SignalP"/>
    </source>
</evidence>
<dbReference type="RefSeq" id="WP_010020736.1">
    <property type="nucleotide sequence ID" value="NZ_PUFN01000019.1"/>
</dbReference>
<name>A0A4R5NEM2_9LACO</name>
<sequence>MKKHYGPIVLGIIALTLAAPVSNATTVLAGEVTGSEGTTKNQSQDSLTKTFDVKTYDIESKEVKSISVTHTFKEFGVAEDVELTLPANYFIVDPKNNDESTNDYNVSFTLDENGNVTIDPTKINDQGQLPIVDTTGDKNPENVKNALDNFTPKYDEFKSSVPIDSLNGSTTTTKNIQNFITETDEKIDNAEVKSISEIKELTTQMNQLQQDYQNKILLNDITVSVKSSDDTTSTTIITDVPTESGSSTSNIDVSKGSVPGLSVSINISADGTVTSNGDLTIDSEKSTIKAAQSEIESLKFDLKVEKTGHSPFSNSSKVLNEAYKAYAEKLDELTSSITPDKSSDEIKAIRTNFDNSKNEYTTNYQIIKNDSTGSISTFSFLKIKNGSITDIVPPKGFITVNFDKNGKIEKAFVSDSDGNQIKTNDKFTLWAGDIEYGENGQAIIPKDAITTTNSSSSSNNSNTHSSNTNKTETEKPVTKPTHTKSISNHQTTFYALPNTIATLFDENGNELKNRALGGDSSWYADKLMNLDGVNYLRVATNEWAKLADGLEVTPLDQNVFTKNDARLYQANGQKVTNRALAKNTAWRTDKSATINGQTMYRVATNEWVSANDLI</sequence>
<dbReference type="AlphaFoldDB" id="A0A4R5NEM2"/>
<protein>
    <recommendedName>
        <fullName evidence="4">S-layer protein C-terminal domain-containing protein</fullName>
    </recommendedName>
</protein>
<dbReference type="Pfam" id="PF03217">
    <property type="entry name" value="SlpA"/>
    <property type="match status" value="1"/>
</dbReference>